<dbReference type="RefSeq" id="WP_259505399.1">
    <property type="nucleotide sequence ID" value="NZ_JANLCM010000001.1"/>
</dbReference>
<name>A0ABT2GMC5_9MICO</name>
<keyword evidence="1" id="KW-0732">Signal</keyword>
<keyword evidence="3" id="KW-1185">Reference proteome</keyword>
<feature type="signal peptide" evidence="1">
    <location>
        <begin position="1"/>
        <end position="32"/>
    </location>
</feature>
<reference evidence="2" key="1">
    <citation type="submission" date="2022-08" db="EMBL/GenBank/DDBJ databases">
        <authorList>
            <person name="Deng Y."/>
            <person name="Han X.-F."/>
            <person name="Zhang Y.-Q."/>
        </authorList>
    </citation>
    <scope>NUCLEOTIDE SEQUENCE</scope>
    <source>
        <strain evidence="2">CPCC 205763</strain>
    </source>
</reference>
<dbReference type="EMBL" id="JANLCM010000001">
    <property type="protein sequence ID" value="MCS5717276.1"/>
    <property type="molecule type" value="Genomic_DNA"/>
</dbReference>
<sequence length="690" mass="71494">MTNSLARRMTAGAASVTLLIGGLAVASSPAAASPAPAASPGSLTNTAHLDFLLDEVSPAAVAGHSSYRLDTEPALTLPWTYADARDGGTFERVGGGPLDPATGDYGQGAFNSDDVSRAAVVYLRHWQQTGDDASREKAYQVLRALAYFQTTDGPDAGNVVLWMQSDGELNPSAEPVELPDPSDSEESYWLARSLWAFGEGYAAFRDDDPAFAAFLQERMQLGVAAVSREVLDTYGQYAVADGVSVPAWLIVDGADATAEAVLGLAAYSSAAPDDAVTRDVLAKLASGVAELARTTTDGDGATSWPYGAILPWAESRSMWHAWSSQMAGALARASVVLEDSALLEPAITESARFAPTLLTAGGPDNAWYPSPTERVQLAYGADSRLQNLLATAEAAELPGLADLAGLQAAWFFGLNPAATPMYDPATGVTYDGIQPDGSINRNSGAESTIHGLLSMLALDAHPEVSAIAQSLTTLDARDGLRVVEAEDAPSTTGTVVTPESTWTEESSWSGSYLALTQGQKATFSLGTAANGLPRVVEPVIWNVEKGTAPTPRSLWRSGWLPLGVLSSSVGEPGITAASGALLPGRLTVPLPASRDQVEVRALAGEVDVDALLVRPAVGTLSASGAGAVSSAQLAQNALRVPQRVTLGASSLSQTLRSYDASGALVSESTIAGPTTVWLRPGGFALALAQP</sequence>
<evidence type="ECO:0000313" key="2">
    <source>
        <dbReference type="EMBL" id="MCS5717276.1"/>
    </source>
</evidence>
<dbReference type="SUPFAM" id="SSF48208">
    <property type="entry name" value="Six-hairpin glycosidases"/>
    <property type="match status" value="1"/>
</dbReference>
<dbReference type="InterPro" id="IPR008928">
    <property type="entry name" value="6-hairpin_glycosidase_sf"/>
</dbReference>
<protein>
    <submittedName>
        <fullName evidence="2">Uncharacterized protein</fullName>
    </submittedName>
</protein>
<dbReference type="Proteomes" id="UP001165584">
    <property type="component" value="Unassembled WGS sequence"/>
</dbReference>
<organism evidence="2 3">
    <name type="scientific">Herbiconiux aconitum</name>
    <dbReference type="NCBI Taxonomy" id="2970913"/>
    <lineage>
        <taxon>Bacteria</taxon>
        <taxon>Bacillati</taxon>
        <taxon>Actinomycetota</taxon>
        <taxon>Actinomycetes</taxon>
        <taxon>Micrococcales</taxon>
        <taxon>Microbacteriaceae</taxon>
        <taxon>Herbiconiux</taxon>
    </lineage>
</organism>
<proteinExistence type="predicted"/>
<evidence type="ECO:0000313" key="3">
    <source>
        <dbReference type="Proteomes" id="UP001165584"/>
    </source>
</evidence>
<gene>
    <name evidence="2" type="ORF">N1027_03905</name>
</gene>
<accession>A0ABT2GMC5</accession>
<comment type="caution">
    <text evidence="2">The sequence shown here is derived from an EMBL/GenBank/DDBJ whole genome shotgun (WGS) entry which is preliminary data.</text>
</comment>
<evidence type="ECO:0000256" key="1">
    <source>
        <dbReference type="SAM" id="SignalP"/>
    </source>
</evidence>
<feature type="chain" id="PRO_5045800594" evidence="1">
    <location>
        <begin position="33"/>
        <end position="690"/>
    </location>
</feature>